<sequence>MKIIIPLWVLCSCLLVAGDPRPGDFEYFDLGFSDGQGYQTEIRAFNPSFSESVLITVEAKTGWGTPLHGVFPQNSAAFSLTLPPLASVSMPTMDNMPVPVHGTMQLNSDGPVVAWSRTTFGDPDRPEKSDTQVFRPADAAPSVAHFNDLSDASAPQRFPTRVPGLMLPLHEVLVVRNTEAFTSTVAVHGRDALLGHGLPSTQVEVAPYGSVSLTASQMFPSLASGRASLEVHELQGRVFTAVRREDSRTLARAKPAVDESGVLPFANLPFEGFEGYFSFKPLFEVQAAVTGELSLTEPVNSVPFNLNIDQPGITRFLPGRSVLNEDEVMGTARFTADEPVTGSFTLFGDGARSEIALSDFEGPRAVAYLGKNRHVLSSARDLLFIENPGETEERLSIIGLNRDGALRDLITGSLVPGQNVWELTGVFGEDTELVLIEKIDSLNPLKMAYVITDQEPGRNVLDSIEVLEIDGVWSFNRFLEEVAAWETRDAVCISSANRLLGLVDMVNHNFTCPNNR</sequence>
<keyword evidence="4" id="KW-1185">Reference proteome</keyword>
<feature type="chain" id="PRO_5036433797" description="Phytase-like domain-containing protein" evidence="1">
    <location>
        <begin position="18"/>
        <end position="516"/>
    </location>
</feature>
<keyword evidence="1" id="KW-0732">Signal</keyword>
<evidence type="ECO:0000313" key="2">
    <source>
        <dbReference type="EMBL" id="MBO1317338.1"/>
    </source>
</evidence>
<name>A0A8J7Q3L4_9BACT</name>
<dbReference type="EMBL" id="JAFREP010000002">
    <property type="protein sequence ID" value="MBO1317338.1"/>
    <property type="molecule type" value="Genomic_DNA"/>
</dbReference>
<evidence type="ECO:0008006" key="5">
    <source>
        <dbReference type="Google" id="ProtNLM"/>
    </source>
</evidence>
<evidence type="ECO:0000313" key="4">
    <source>
        <dbReference type="Proteomes" id="UP000664417"/>
    </source>
</evidence>
<accession>A0A8J7Q3L4</accession>
<feature type="signal peptide" evidence="1">
    <location>
        <begin position="1"/>
        <end position="17"/>
    </location>
</feature>
<gene>
    <name evidence="2" type="ORF">J3U88_02615</name>
    <name evidence="3" type="ORF">J3U88_09255</name>
</gene>
<organism evidence="3 4">
    <name type="scientific">Acanthopleuribacter pedis</name>
    <dbReference type="NCBI Taxonomy" id="442870"/>
    <lineage>
        <taxon>Bacteria</taxon>
        <taxon>Pseudomonadati</taxon>
        <taxon>Acidobacteriota</taxon>
        <taxon>Holophagae</taxon>
        <taxon>Acanthopleuribacterales</taxon>
        <taxon>Acanthopleuribacteraceae</taxon>
        <taxon>Acanthopleuribacter</taxon>
    </lineage>
</organism>
<proteinExistence type="predicted"/>
<comment type="caution">
    <text evidence="3">The sequence shown here is derived from an EMBL/GenBank/DDBJ whole genome shotgun (WGS) entry which is preliminary data.</text>
</comment>
<reference evidence="3" key="1">
    <citation type="submission" date="2021-03" db="EMBL/GenBank/DDBJ databases">
        <authorList>
            <person name="Wang G."/>
        </authorList>
    </citation>
    <scope>NUCLEOTIDE SEQUENCE</scope>
    <source>
        <strain evidence="3">KCTC 12899</strain>
    </source>
</reference>
<protein>
    <recommendedName>
        <fullName evidence="5">Phytase-like domain-containing protein</fullName>
    </recommendedName>
</protein>
<dbReference type="RefSeq" id="WP_207856575.1">
    <property type="nucleotide sequence ID" value="NZ_JAFREP010000002.1"/>
</dbReference>
<evidence type="ECO:0000313" key="3">
    <source>
        <dbReference type="EMBL" id="MBO1318645.1"/>
    </source>
</evidence>
<dbReference type="EMBL" id="JAFREP010000006">
    <property type="protein sequence ID" value="MBO1318645.1"/>
    <property type="molecule type" value="Genomic_DNA"/>
</dbReference>
<dbReference type="AlphaFoldDB" id="A0A8J7Q3L4"/>
<dbReference type="Proteomes" id="UP000664417">
    <property type="component" value="Unassembled WGS sequence"/>
</dbReference>
<evidence type="ECO:0000256" key="1">
    <source>
        <dbReference type="SAM" id="SignalP"/>
    </source>
</evidence>